<organism evidence="9 10">
    <name type="scientific">Jimgerdemannia flammicorona</name>
    <dbReference type="NCBI Taxonomy" id="994334"/>
    <lineage>
        <taxon>Eukaryota</taxon>
        <taxon>Fungi</taxon>
        <taxon>Fungi incertae sedis</taxon>
        <taxon>Mucoromycota</taxon>
        <taxon>Mucoromycotina</taxon>
        <taxon>Endogonomycetes</taxon>
        <taxon>Endogonales</taxon>
        <taxon>Endogonaceae</taxon>
        <taxon>Jimgerdemannia</taxon>
    </lineage>
</organism>
<keyword evidence="6" id="KW-0443">Lipid metabolism</keyword>
<dbReference type="GO" id="GO:0009395">
    <property type="term" value="P:phospholipid catabolic process"/>
    <property type="evidence" value="ECO:0007669"/>
    <property type="project" value="TreeGrafter"/>
</dbReference>
<proteinExistence type="predicted"/>
<dbReference type="InterPro" id="IPR001736">
    <property type="entry name" value="PLipase_D/transphosphatidylase"/>
</dbReference>
<dbReference type="SUPFAM" id="SSF56024">
    <property type="entry name" value="Phospholipase D/nuclease"/>
    <property type="match status" value="1"/>
</dbReference>
<evidence type="ECO:0000313" key="10">
    <source>
        <dbReference type="Proteomes" id="UP000274822"/>
    </source>
</evidence>
<evidence type="ECO:0000313" key="9">
    <source>
        <dbReference type="EMBL" id="RUS23944.1"/>
    </source>
</evidence>
<protein>
    <recommendedName>
        <fullName evidence="2">phospholipase D</fullName>
        <ecNumber evidence="2">3.1.4.4</ecNumber>
    </recommendedName>
</protein>
<comment type="caution">
    <text evidence="9">The sequence shown here is derived from an EMBL/GenBank/DDBJ whole genome shotgun (WGS) entry which is preliminary data.</text>
</comment>
<sequence>MLLFQSRFDTHKHRLCDNHPGEHCHIWPGQDYSNPRIKDFANVEHHEVPLINKANTPRMPWHDVTIGMLASSAILHCLTLLPSDHSIFRDVGPPARDVARHFVQRWNFIKASKGMHRSSIPFLTPRGEFVAAREESKFQGTCRVQVIRSSAEWSSGVEREHSIYNAYVECIMNAQHFIYIENQFFVTASQNDDKNVVKNKLGQAIVERIKRAHKEKKKFRIIVVMPLAPGFEGDFASSESATMRLVMHWQYVSMSRGGNSVIEKLRLENINPDDYISFFSLRSHDKFEVPVSEHSPTKMSPDQSRFAEHGGNQSYDPLLNSPANNLNGSGVPVDDKAQDATASPTAISPKGSRSSFDTKRKSVVSQNLTETTSLTSVADTIETTPPEADIQTGKRMTHKPTESVTTINPLDGRDNYVTEELYIHSKLLIVDDRIVICGSEMCCCINLSLHYRSQLGNRDSEIAMIIEDEDTVHTRMNGKQYVAAKFAHSLRCQLFKEHLGLLHHEDEELLPNNNEPVVKAEQLDSMNARDKGNNISVTAVLNVRTPTPSTYDLSYDDPMSKEDMLVSDPLNDSFYYNTWLRTAQVNTQVFREAYYRHLESLVKPLNPYIYIYIDINHWCISAYSTVTSFEEYRNFVPDPTKVLVGHVARPEMTASAIQEKLNLVKGHLVIFPTEFLKKENLVGGALKETVIPMEIFT</sequence>
<evidence type="ECO:0000256" key="5">
    <source>
        <dbReference type="ARBA" id="ARBA00022963"/>
    </source>
</evidence>
<dbReference type="GO" id="GO:0004630">
    <property type="term" value="F:phospholipase D activity"/>
    <property type="evidence" value="ECO:0007669"/>
    <property type="project" value="UniProtKB-EC"/>
</dbReference>
<dbReference type="Proteomes" id="UP000274822">
    <property type="component" value="Unassembled WGS sequence"/>
</dbReference>
<dbReference type="PROSITE" id="PS50035">
    <property type="entry name" value="PLD"/>
    <property type="match status" value="1"/>
</dbReference>
<evidence type="ECO:0000259" key="8">
    <source>
        <dbReference type="PROSITE" id="PS50035"/>
    </source>
</evidence>
<keyword evidence="4" id="KW-0378">Hydrolase</keyword>
<comment type="catalytic activity">
    <reaction evidence="1">
        <text>a 1,2-diacyl-sn-glycero-3-phosphocholine + H2O = a 1,2-diacyl-sn-glycero-3-phosphate + choline + H(+)</text>
        <dbReference type="Rhea" id="RHEA:14445"/>
        <dbReference type="ChEBI" id="CHEBI:15354"/>
        <dbReference type="ChEBI" id="CHEBI:15377"/>
        <dbReference type="ChEBI" id="CHEBI:15378"/>
        <dbReference type="ChEBI" id="CHEBI:57643"/>
        <dbReference type="ChEBI" id="CHEBI:58608"/>
        <dbReference type="EC" id="3.1.4.4"/>
    </reaction>
</comment>
<dbReference type="PANTHER" id="PTHR18896">
    <property type="entry name" value="PHOSPHOLIPASE D"/>
    <property type="match status" value="1"/>
</dbReference>
<dbReference type="CDD" id="cd09141">
    <property type="entry name" value="PLDc_vPLD1_2_yPLD_like_2"/>
    <property type="match status" value="1"/>
</dbReference>
<feature type="compositionally biased region" description="Polar residues" evidence="7">
    <location>
        <begin position="311"/>
        <end position="328"/>
    </location>
</feature>
<feature type="region of interest" description="Disordered" evidence="7">
    <location>
        <begin position="290"/>
        <end position="367"/>
    </location>
</feature>
<evidence type="ECO:0000256" key="3">
    <source>
        <dbReference type="ARBA" id="ARBA00022737"/>
    </source>
</evidence>
<reference evidence="9 10" key="1">
    <citation type="journal article" date="2018" name="New Phytol.">
        <title>Phylogenomics of Endogonaceae and evolution of mycorrhizas within Mucoromycota.</title>
        <authorList>
            <person name="Chang Y."/>
            <person name="Desiro A."/>
            <person name="Na H."/>
            <person name="Sandor L."/>
            <person name="Lipzen A."/>
            <person name="Clum A."/>
            <person name="Barry K."/>
            <person name="Grigoriev I.V."/>
            <person name="Martin F.M."/>
            <person name="Stajich J.E."/>
            <person name="Smith M.E."/>
            <person name="Bonito G."/>
            <person name="Spatafora J.W."/>
        </authorList>
    </citation>
    <scope>NUCLEOTIDE SEQUENCE [LARGE SCALE GENOMIC DNA]</scope>
    <source>
        <strain evidence="9 10">AD002</strain>
    </source>
</reference>
<dbReference type="EC" id="3.1.4.4" evidence="2"/>
<dbReference type="PANTHER" id="PTHR18896:SF76">
    <property type="entry name" value="PHOSPHOLIPASE"/>
    <property type="match status" value="1"/>
</dbReference>
<gene>
    <name evidence="9" type="ORF">BC938DRAFT_474361</name>
</gene>
<evidence type="ECO:0000256" key="1">
    <source>
        <dbReference type="ARBA" id="ARBA00000798"/>
    </source>
</evidence>
<accession>A0A433Q2P3</accession>
<name>A0A433Q2P3_9FUNG</name>
<evidence type="ECO:0000256" key="6">
    <source>
        <dbReference type="ARBA" id="ARBA00023098"/>
    </source>
</evidence>
<keyword evidence="10" id="KW-1185">Reference proteome</keyword>
<dbReference type="AlphaFoldDB" id="A0A433Q2P3"/>
<evidence type="ECO:0000256" key="7">
    <source>
        <dbReference type="SAM" id="MobiDB-lite"/>
    </source>
</evidence>
<evidence type="ECO:0000256" key="2">
    <source>
        <dbReference type="ARBA" id="ARBA00012027"/>
    </source>
</evidence>
<keyword evidence="5" id="KW-0442">Lipid degradation</keyword>
<keyword evidence="3" id="KW-0677">Repeat</keyword>
<feature type="compositionally biased region" description="Polar residues" evidence="7">
    <location>
        <begin position="340"/>
        <end position="355"/>
    </location>
</feature>
<feature type="domain" description="PLD phosphodiesterase" evidence="8">
    <location>
        <begin position="419"/>
        <end position="439"/>
    </location>
</feature>
<dbReference type="InterPro" id="IPR015679">
    <property type="entry name" value="PLipase_D_fam"/>
</dbReference>
<dbReference type="Gene3D" id="3.30.870.10">
    <property type="entry name" value="Endonuclease Chain A"/>
    <property type="match status" value="2"/>
</dbReference>
<dbReference type="EMBL" id="RBNJ01017896">
    <property type="protein sequence ID" value="RUS23944.1"/>
    <property type="molecule type" value="Genomic_DNA"/>
</dbReference>
<evidence type="ECO:0000256" key="4">
    <source>
        <dbReference type="ARBA" id="ARBA00022801"/>
    </source>
</evidence>